<proteinExistence type="predicted"/>
<gene>
    <name evidence="2" type="ORF">DW641_05805</name>
</gene>
<comment type="caution">
    <text evidence="2">The sequence shown here is derived from an EMBL/GenBank/DDBJ whole genome shotgun (WGS) entry which is preliminary data.</text>
</comment>
<protein>
    <submittedName>
        <fullName evidence="2">DUF551 domain-containing protein</fullName>
    </submittedName>
</protein>
<dbReference type="EMBL" id="QRHW01000007">
    <property type="protein sequence ID" value="RHG09574.1"/>
    <property type="molecule type" value="Genomic_DNA"/>
</dbReference>
<accession>A0A414S348</accession>
<feature type="domain" description="DUF551" evidence="1">
    <location>
        <begin position="49"/>
        <end position="112"/>
    </location>
</feature>
<evidence type="ECO:0000259" key="1">
    <source>
        <dbReference type="Pfam" id="PF04448"/>
    </source>
</evidence>
<organism evidence="2 3">
    <name type="scientific">Dorea longicatena</name>
    <dbReference type="NCBI Taxonomy" id="88431"/>
    <lineage>
        <taxon>Bacteria</taxon>
        <taxon>Bacillati</taxon>
        <taxon>Bacillota</taxon>
        <taxon>Clostridia</taxon>
        <taxon>Lachnospirales</taxon>
        <taxon>Lachnospiraceae</taxon>
        <taxon>Dorea</taxon>
    </lineage>
</organism>
<reference evidence="2 3" key="1">
    <citation type="submission" date="2018-08" db="EMBL/GenBank/DDBJ databases">
        <title>A genome reference for cultivated species of the human gut microbiota.</title>
        <authorList>
            <person name="Zou Y."/>
            <person name="Xue W."/>
            <person name="Luo G."/>
        </authorList>
    </citation>
    <scope>NUCLEOTIDE SEQUENCE [LARGE SCALE GENOMIC DNA]</scope>
    <source>
        <strain evidence="2 3">AM23-13</strain>
    </source>
</reference>
<dbReference type="InterPro" id="IPR007539">
    <property type="entry name" value="DUF551"/>
</dbReference>
<dbReference type="AlphaFoldDB" id="A0A414S348"/>
<dbReference type="Proteomes" id="UP000284112">
    <property type="component" value="Unassembled WGS sequence"/>
</dbReference>
<evidence type="ECO:0000313" key="3">
    <source>
        <dbReference type="Proteomes" id="UP000284112"/>
    </source>
</evidence>
<dbReference type="Pfam" id="PF04448">
    <property type="entry name" value="DUF551"/>
    <property type="match status" value="1"/>
</dbReference>
<name>A0A414S348_9FIRM</name>
<evidence type="ECO:0000313" key="2">
    <source>
        <dbReference type="EMBL" id="RHG09574.1"/>
    </source>
</evidence>
<sequence length="117" mass="13998">MHGDKPYYENKYRKVGDKCYHIGYSSYYLDVALEYRKKYFEVVERESDWIPCSERMPDDESYILVSFENATMPDIARYEENDEGGTFYPGDDEKSYSSYGIFVNAWMPLPEPYREEQ</sequence>